<dbReference type="InterPro" id="IPR050684">
    <property type="entry name" value="HTH-Siroheme_Decarb"/>
</dbReference>
<protein>
    <recommendedName>
        <fullName evidence="4">siroheme decarboxylase</fullName>
        <ecNumber evidence="4">4.1.1.111</ecNumber>
    </recommendedName>
</protein>
<dbReference type="Pfam" id="PF17805">
    <property type="entry name" value="AsnC_trans_reg2"/>
    <property type="match status" value="1"/>
</dbReference>
<comment type="similarity">
    <text evidence="3">Belongs to the Ahb/Nir family.</text>
</comment>
<dbReference type="PANTHER" id="PTHR43413:SF1">
    <property type="entry name" value="SIROHEME DECARBOXYLASE NIRL SUBUNIT"/>
    <property type="match status" value="1"/>
</dbReference>
<reference evidence="8" key="1">
    <citation type="submission" date="2018-06" db="EMBL/GenBank/DDBJ databases">
        <authorList>
            <person name="Zhirakovskaya E."/>
        </authorList>
    </citation>
    <scope>NUCLEOTIDE SEQUENCE</scope>
</reference>
<evidence type="ECO:0000256" key="5">
    <source>
        <dbReference type="ARBA" id="ARBA00048470"/>
    </source>
</evidence>
<dbReference type="EMBL" id="UOGA01000319">
    <property type="protein sequence ID" value="VAX25938.1"/>
    <property type="molecule type" value="Genomic_DNA"/>
</dbReference>
<dbReference type="Gene3D" id="3.30.70.3460">
    <property type="match status" value="1"/>
</dbReference>
<evidence type="ECO:0000259" key="6">
    <source>
        <dbReference type="Pfam" id="PF17805"/>
    </source>
</evidence>
<dbReference type="EC" id="4.1.1.111" evidence="4"/>
<dbReference type="Pfam" id="PF22451">
    <property type="entry name" value="NirdL-like_HTH"/>
    <property type="match status" value="1"/>
</dbReference>
<organism evidence="8">
    <name type="scientific">hydrothermal vent metagenome</name>
    <dbReference type="NCBI Taxonomy" id="652676"/>
    <lineage>
        <taxon>unclassified sequences</taxon>
        <taxon>metagenomes</taxon>
        <taxon>ecological metagenomes</taxon>
    </lineage>
</organism>
<dbReference type="InterPro" id="IPR053953">
    <property type="entry name" value="NirdL-like_HTH"/>
</dbReference>
<name>A0A3B1CPM0_9ZZZZ</name>
<feature type="domain" description="Siroheme decarboxylase NirL-like HTH" evidence="7">
    <location>
        <begin position="9"/>
        <end position="49"/>
    </location>
</feature>
<evidence type="ECO:0000256" key="2">
    <source>
        <dbReference type="ARBA" id="ARBA00023444"/>
    </source>
</evidence>
<evidence type="ECO:0000256" key="3">
    <source>
        <dbReference type="ARBA" id="ARBA00023457"/>
    </source>
</evidence>
<dbReference type="InterPro" id="IPR040523">
    <property type="entry name" value="AsnC_trans_reg2"/>
</dbReference>
<evidence type="ECO:0000259" key="7">
    <source>
        <dbReference type="Pfam" id="PF22451"/>
    </source>
</evidence>
<feature type="domain" description="Siroheme decarboxylase AsnC-like ligand binding" evidence="6">
    <location>
        <begin position="65"/>
        <end position="151"/>
    </location>
</feature>
<accession>A0A3B1CPM0</accession>
<evidence type="ECO:0000256" key="4">
    <source>
        <dbReference type="ARBA" id="ARBA00023471"/>
    </source>
</evidence>
<evidence type="ECO:0000256" key="1">
    <source>
        <dbReference type="ARBA" id="ARBA00023239"/>
    </source>
</evidence>
<comment type="pathway">
    <text evidence="2">Porphyrin-containing compound metabolism.</text>
</comment>
<evidence type="ECO:0000313" key="8">
    <source>
        <dbReference type="EMBL" id="VAX25938.1"/>
    </source>
</evidence>
<proteinExistence type="inferred from homology"/>
<dbReference type="AlphaFoldDB" id="A0A3B1CPM0"/>
<keyword evidence="1" id="KW-0456">Lyase</keyword>
<sequence length="167" mass="19574">MKKEITAKDVKIMAELQRTLPMTKRPYKSIAEKIGLTEKEVIEKTREYGQKQYYRRFGATLRHQKAGFKANGMGIWAVPAEEERQGVGETLSAYHEVSHAYERPSFEDWPYHIFTMIHGESEDEVRQIAKGMSEQVGITDYDVLFSTREFKKTSMQYFDHWPLLEDD</sequence>
<gene>
    <name evidence="8" type="ORF">MNBD_NITROSPINAE04-1424</name>
</gene>
<comment type="catalytic activity">
    <reaction evidence="5">
        <text>siroheme + 2 H(+) = 12,18-didecarboxysiroheme + 2 CO2</text>
        <dbReference type="Rhea" id="RHEA:19093"/>
        <dbReference type="ChEBI" id="CHEBI:15378"/>
        <dbReference type="ChEBI" id="CHEBI:16526"/>
        <dbReference type="ChEBI" id="CHEBI:60052"/>
        <dbReference type="ChEBI" id="CHEBI:140497"/>
        <dbReference type="EC" id="4.1.1.111"/>
    </reaction>
</comment>
<dbReference type="PANTHER" id="PTHR43413">
    <property type="entry name" value="TRANSCRIPTIONAL REGULATOR, ASNC FAMILY"/>
    <property type="match status" value="1"/>
</dbReference>
<dbReference type="GO" id="GO:0016829">
    <property type="term" value="F:lyase activity"/>
    <property type="evidence" value="ECO:0007669"/>
    <property type="project" value="UniProtKB-KW"/>
</dbReference>